<dbReference type="GO" id="GO:0009279">
    <property type="term" value="C:cell outer membrane"/>
    <property type="evidence" value="ECO:0007669"/>
    <property type="project" value="UniProtKB-SubCell"/>
</dbReference>
<dbReference type="Pfam" id="PF03922">
    <property type="entry name" value="OmpW"/>
    <property type="match status" value="1"/>
</dbReference>
<dbReference type="AlphaFoldDB" id="A0A3N4U727"/>
<comment type="caution">
    <text evidence="3">The sequence shown here is derived from an EMBL/GenBank/DDBJ whole genome shotgun (WGS) entry which is preliminary data.</text>
</comment>
<dbReference type="GO" id="GO:0055085">
    <property type="term" value="P:transmembrane transport"/>
    <property type="evidence" value="ECO:0007669"/>
    <property type="project" value="TreeGrafter"/>
</dbReference>
<gene>
    <name evidence="3" type="ORF">EDC62_2600</name>
</gene>
<name>A0A3N4U727_9BURK</name>
<proteinExistence type="predicted"/>
<organism evidence="3 4">
    <name type="scientific">Tibeticola sediminis</name>
    <dbReference type="NCBI Taxonomy" id="1917811"/>
    <lineage>
        <taxon>Bacteria</taxon>
        <taxon>Pseudomonadati</taxon>
        <taxon>Pseudomonadota</taxon>
        <taxon>Betaproteobacteria</taxon>
        <taxon>Burkholderiales</taxon>
        <taxon>Comamonadaceae</taxon>
        <taxon>Tibeticola</taxon>
    </lineage>
</organism>
<feature type="signal peptide" evidence="2">
    <location>
        <begin position="1"/>
        <end position="23"/>
    </location>
</feature>
<evidence type="ECO:0000256" key="2">
    <source>
        <dbReference type="SAM" id="SignalP"/>
    </source>
</evidence>
<reference evidence="3 4" key="1">
    <citation type="submission" date="2018-11" db="EMBL/GenBank/DDBJ databases">
        <title>Genomic Encyclopedia of Type Strains, Phase IV (KMG-IV): sequencing the most valuable type-strain genomes for metagenomic binning, comparative biology and taxonomic classification.</title>
        <authorList>
            <person name="Goeker M."/>
        </authorList>
    </citation>
    <scope>NUCLEOTIDE SEQUENCE [LARGE SCALE GENOMIC DNA]</scope>
    <source>
        <strain evidence="3 4">DSM 101684</strain>
    </source>
</reference>
<dbReference type="PANTHER" id="PTHR36920:SF1">
    <property type="entry name" value="OUTER MEMBRANE PROTEIN W"/>
    <property type="match status" value="1"/>
</dbReference>
<dbReference type="RefSeq" id="WP_124224227.1">
    <property type="nucleotide sequence ID" value="NZ_RKQL01000008.1"/>
</dbReference>
<dbReference type="SUPFAM" id="SSF56925">
    <property type="entry name" value="OMPA-like"/>
    <property type="match status" value="1"/>
</dbReference>
<dbReference type="InterPro" id="IPR011250">
    <property type="entry name" value="OMP/PagP_B-barrel"/>
</dbReference>
<dbReference type="EMBL" id="RKQL01000008">
    <property type="protein sequence ID" value="RPE62901.1"/>
    <property type="molecule type" value="Genomic_DNA"/>
</dbReference>
<comment type="subcellular location">
    <subcellularLocation>
        <location evidence="1">Cell outer membrane</location>
    </subcellularLocation>
</comment>
<evidence type="ECO:0000313" key="3">
    <source>
        <dbReference type="EMBL" id="RPE62901.1"/>
    </source>
</evidence>
<keyword evidence="2" id="KW-0732">Signal</keyword>
<sequence length="224" mass="23528">MNPKLSTLALLGAALLTASAAQAQTAGTLSARLGAMQISPSVTSGDLSPPAFPHTTADVGNASQLAGGVNYTVDDHWAIDVPLALPFKHNIYGDGAIAGVGKIGETKALPITVFAQYRFGEANAKVRPYVGAGPTYAKFFKERSTNTLTALTGGTPSNPTTLSIESKLVPTVQFGVTLMLNDRWFIDAVAAKTWLKTRTTLSTGQTLDIKLNPTTVGIMVGYRF</sequence>
<protein>
    <submittedName>
        <fullName evidence="3">Outer membrane protein</fullName>
    </submittedName>
</protein>
<keyword evidence="4" id="KW-1185">Reference proteome</keyword>
<evidence type="ECO:0000313" key="4">
    <source>
        <dbReference type="Proteomes" id="UP000272193"/>
    </source>
</evidence>
<accession>A0A3N4U727</accession>
<dbReference type="Gene3D" id="2.40.160.20">
    <property type="match status" value="1"/>
</dbReference>
<evidence type="ECO:0000256" key="1">
    <source>
        <dbReference type="ARBA" id="ARBA00004442"/>
    </source>
</evidence>
<feature type="chain" id="PRO_5018181877" evidence="2">
    <location>
        <begin position="24"/>
        <end position="224"/>
    </location>
</feature>
<dbReference type="PANTHER" id="PTHR36920">
    <property type="match status" value="1"/>
</dbReference>
<dbReference type="Proteomes" id="UP000272193">
    <property type="component" value="Unassembled WGS sequence"/>
</dbReference>
<dbReference type="OrthoDB" id="9807574at2"/>
<dbReference type="InterPro" id="IPR005618">
    <property type="entry name" value="OMPW"/>
</dbReference>